<evidence type="ECO:0000313" key="3">
    <source>
        <dbReference type="Proteomes" id="UP001597182"/>
    </source>
</evidence>
<reference evidence="3" key="1">
    <citation type="journal article" date="2019" name="Int. J. Syst. Evol. Microbiol.">
        <title>The Global Catalogue of Microorganisms (GCM) 10K type strain sequencing project: providing services to taxonomists for standard genome sequencing and annotation.</title>
        <authorList>
            <consortium name="The Broad Institute Genomics Platform"/>
            <consortium name="The Broad Institute Genome Sequencing Center for Infectious Disease"/>
            <person name="Wu L."/>
            <person name="Ma J."/>
        </authorList>
    </citation>
    <scope>NUCLEOTIDE SEQUENCE [LARGE SCALE GENOMIC DNA]</scope>
    <source>
        <strain evidence="3">CCUG 49018</strain>
    </source>
</reference>
<evidence type="ECO:0000256" key="1">
    <source>
        <dbReference type="SAM" id="MobiDB-lite"/>
    </source>
</evidence>
<dbReference type="Proteomes" id="UP001597182">
    <property type="component" value="Unassembled WGS sequence"/>
</dbReference>
<feature type="region of interest" description="Disordered" evidence="1">
    <location>
        <begin position="120"/>
        <end position="143"/>
    </location>
</feature>
<accession>A0ABW3VU04</accession>
<name>A0ABW3VU04_9PSEU</name>
<comment type="caution">
    <text evidence="2">The sequence shown here is derived from an EMBL/GenBank/DDBJ whole genome shotgun (WGS) entry which is preliminary data.</text>
</comment>
<protein>
    <submittedName>
        <fullName evidence="2">Uncharacterized protein</fullName>
    </submittedName>
</protein>
<evidence type="ECO:0000313" key="2">
    <source>
        <dbReference type="EMBL" id="MFD1238183.1"/>
    </source>
</evidence>
<dbReference type="EMBL" id="JBHTMB010000338">
    <property type="protein sequence ID" value="MFD1238183.1"/>
    <property type="molecule type" value="Genomic_DNA"/>
</dbReference>
<dbReference type="RefSeq" id="WP_013678528.1">
    <property type="nucleotide sequence ID" value="NZ_BAABKS010000071.1"/>
</dbReference>
<gene>
    <name evidence="2" type="ORF">ACFQ34_33310</name>
</gene>
<feature type="region of interest" description="Disordered" evidence="1">
    <location>
        <begin position="1"/>
        <end position="25"/>
    </location>
</feature>
<proteinExistence type="predicted"/>
<organism evidence="2 3">
    <name type="scientific">Pseudonocardia benzenivorans</name>
    <dbReference type="NCBI Taxonomy" id="228005"/>
    <lineage>
        <taxon>Bacteria</taxon>
        <taxon>Bacillati</taxon>
        <taxon>Actinomycetota</taxon>
        <taxon>Actinomycetes</taxon>
        <taxon>Pseudonocardiales</taxon>
        <taxon>Pseudonocardiaceae</taxon>
        <taxon>Pseudonocardia</taxon>
    </lineage>
</organism>
<sequence length="143" mass="15850">MARDEPHAPASTTPLREYLDRPAPGADENYLVVPRVLAQSMPLRWQQVFTGLLADLHDAYANEPWPDYRVVPSRWEVLADLDEEQLAATGFVADLGPDGELEYRDSADRVVEDPYSHRVLAPVDDPLPPAAAGRVEPRPAPSL</sequence>
<keyword evidence="3" id="KW-1185">Reference proteome</keyword>